<evidence type="ECO:0000256" key="1">
    <source>
        <dbReference type="SAM" id="MobiDB-lite"/>
    </source>
</evidence>
<comment type="caution">
    <text evidence="2">The sequence shown here is derived from an EMBL/GenBank/DDBJ whole genome shotgun (WGS) entry which is preliminary data.</text>
</comment>
<sequence length="99" mass="11195">MVFHCFGVGAAVVKDRPVVRYPGKAVAGGVQSVKIIQALVVHPLGGKRRLRLQMAFLHRGEVPVKHIGDQQKRRQKDRQNHNKNGTEDFFGHSFRTPMR</sequence>
<reference evidence="2" key="1">
    <citation type="submission" date="2019-08" db="EMBL/GenBank/DDBJ databases">
        <authorList>
            <person name="Kucharzyk K."/>
            <person name="Murdoch R.W."/>
            <person name="Higgins S."/>
            <person name="Loffler F."/>
        </authorList>
    </citation>
    <scope>NUCLEOTIDE SEQUENCE</scope>
</reference>
<proteinExistence type="predicted"/>
<dbReference type="EMBL" id="VSSQ01015626">
    <property type="protein sequence ID" value="MPM56175.1"/>
    <property type="molecule type" value="Genomic_DNA"/>
</dbReference>
<feature type="region of interest" description="Disordered" evidence="1">
    <location>
        <begin position="63"/>
        <end position="99"/>
    </location>
</feature>
<gene>
    <name evidence="2" type="ORF">SDC9_102977</name>
</gene>
<feature type="compositionally biased region" description="Basic and acidic residues" evidence="1">
    <location>
        <begin position="63"/>
        <end position="90"/>
    </location>
</feature>
<organism evidence="2">
    <name type="scientific">bioreactor metagenome</name>
    <dbReference type="NCBI Taxonomy" id="1076179"/>
    <lineage>
        <taxon>unclassified sequences</taxon>
        <taxon>metagenomes</taxon>
        <taxon>ecological metagenomes</taxon>
    </lineage>
</organism>
<evidence type="ECO:0000313" key="2">
    <source>
        <dbReference type="EMBL" id="MPM56175.1"/>
    </source>
</evidence>
<name>A0A645ASC4_9ZZZZ</name>
<protein>
    <submittedName>
        <fullName evidence="2">Uncharacterized protein</fullName>
    </submittedName>
</protein>
<dbReference type="AlphaFoldDB" id="A0A645ASC4"/>
<accession>A0A645ASC4</accession>